<comment type="caution">
    <text evidence="3">The sequence shown here is derived from an EMBL/GenBank/DDBJ whole genome shotgun (WGS) entry which is preliminary data.</text>
</comment>
<proteinExistence type="predicted"/>
<feature type="region of interest" description="Disordered" evidence="2">
    <location>
        <begin position="569"/>
        <end position="607"/>
    </location>
</feature>
<protein>
    <submittedName>
        <fullName evidence="3">Uncharacterized protein</fullName>
    </submittedName>
</protein>
<evidence type="ECO:0000313" key="3">
    <source>
        <dbReference type="EMBL" id="KYN94765.1"/>
    </source>
</evidence>
<organism evidence="3 4">
    <name type="scientific">Plasmodium reichenowi</name>
    <dbReference type="NCBI Taxonomy" id="5854"/>
    <lineage>
        <taxon>Eukaryota</taxon>
        <taxon>Sar</taxon>
        <taxon>Alveolata</taxon>
        <taxon>Apicomplexa</taxon>
        <taxon>Aconoidasida</taxon>
        <taxon>Haemosporida</taxon>
        <taxon>Plasmodiidae</taxon>
        <taxon>Plasmodium</taxon>
        <taxon>Plasmodium (Laverania)</taxon>
    </lineage>
</organism>
<gene>
    <name evidence="3" type="ORF">PRSY57_1332100</name>
</gene>
<name>A0A151L717_PLARE</name>
<evidence type="ECO:0000313" key="4">
    <source>
        <dbReference type="Proteomes" id="UP000076359"/>
    </source>
</evidence>
<dbReference type="Proteomes" id="UP000076359">
    <property type="component" value="Chromosome 13"/>
</dbReference>
<feature type="coiled-coil region" evidence="1">
    <location>
        <begin position="431"/>
        <end position="462"/>
    </location>
</feature>
<dbReference type="RefSeq" id="XP_012764708.2">
    <property type="nucleotide sequence ID" value="XM_012909254.2"/>
</dbReference>
<dbReference type="AlphaFoldDB" id="A0A151L717"/>
<sequence>MRRKDKTNTCFYCLNIIKERCTYINNLWRTYKMCISCKNNLKSCICCEKKIMNNKNISSLTSCCGSSREKLCEECRSIPLICCNKNVVNIIGDILCFLDLYLHINISEEFITFQNIYTFNKIQYNEKNHIYTFQLNHMKYNKIERSTYITLNHREKNNRKEEKKMGNMKYNINNKRKKKRTNFYLMHKNEESQIKDNVTISPKIKTKIKIKNVKKVHKVEQTNQTNHINHIKHINKSDKININNITTNNNQRKYFSSFFKSFKSLYTKKRNNIYISNTDKNILIPSMNIIEAEKNEIIQSDNINNVNNIQETFFINNNIKTNTEIREKTNKEIMNKTNKEIMNKTNKEIMNKTNKEISEKTNKEIREETNKEIMNKTNKEIMNKTNISKQTNISSNNNQTYDTFNNNIPIHNTSRISRFYTNTSAAFFDYIKKIRKQQQKYKKNIKRNKKDKNNKKIETKKKKRKFIFYENILLSIYEKKKEQKIKDNEKNNLPNKRNMDKYKLNLVLYFMDKQDFNGVYRRLLHNELIYCDIIYLNYILKKKCLNKYGNDKCNDYIYNNDIYSNNTHSSNTHSSNTHSNNTHSSNTHSNNTHSSNTHSSNTHSSNTHNSNIYNNYIYNYNTYDDNICEKMVSSCGCVTVSGKKLFKLHEQNKRIHNYKYKNINLKYLNISNENIKLIDNVSLTSVIPKISFYFYLAHELMHGYIWLTKMERSHNYKHIYMIVEKLYNNNYFEVQNEMHYNDYHNNNSSFYISRELEEALCIYVSIKFLKYIETDPYYNIQKSFYEKELIQYYIKKYEQSTSPMYGSNYRFLKKILKNYQIIHVLHIINDIYFSKFYPIVTLNLLQAVISFIDFKI</sequence>
<reference evidence="3 4" key="1">
    <citation type="journal article" date="2016" name="Nat. Commun.">
        <title>Genomes of cryptic chimpanzee Plasmodium species reveal key evolutionary events leading to human malaria.</title>
        <authorList>
            <person name="Sundararaman S.A."/>
            <person name="Plenderleith L.J."/>
            <person name="Liu W."/>
            <person name="Loy D.E."/>
            <person name="Learn G.H."/>
            <person name="Li Y."/>
            <person name="Shaw K.S."/>
            <person name="Ayouba A."/>
            <person name="Peeters M."/>
            <person name="Speede S."/>
            <person name="Shaw G.M."/>
            <person name="Bushman F.D."/>
            <person name="Brisson D."/>
            <person name="Rayner J.C."/>
            <person name="Sharp P.M."/>
            <person name="Hahn B.H."/>
        </authorList>
    </citation>
    <scope>NUCLEOTIDE SEQUENCE [LARGE SCALE GENOMIC DNA]</scope>
    <source>
        <strain evidence="3 4">SY57</strain>
    </source>
</reference>
<dbReference type="VEuPathDB" id="PlasmoDB:PRG01_1335300"/>
<dbReference type="EMBL" id="LVLA01000014">
    <property type="protein sequence ID" value="KYN94765.1"/>
    <property type="molecule type" value="Genomic_DNA"/>
</dbReference>
<keyword evidence="1" id="KW-0175">Coiled coil</keyword>
<dbReference type="VEuPathDB" id="PlasmoDB:PRCDC_1332100"/>
<accession>A0A151L717</accession>
<evidence type="ECO:0000256" key="1">
    <source>
        <dbReference type="SAM" id="Coils"/>
    </source>
</evidence>
<evidence type="ECO:0000256" key="2">
    <source>
        <dbReference type="SAM" id="MobiDB-lite"/>
    </source>
</evidence>
<dbReference type="GeneID" id="24532896"/>
<dbReference type="KEGG" id="prei:PRSY57_1332100"/>